<reference evidence="2 3" key="1">
    <citation type="journal article" date="2017" name="Genome Biol.">
        <title>New reference genome sequences of hot pepper reveal the massive evolution of plant disease-resistance genes by retroduplication.</title>
        <authorList>
            <person name="Kim S."/>
            <person name="Park J."/>
            <person name="Yeom S.I."/>
            <person name="Kim Y.M."/>
            <person name="Seo E."/>
            <person name="Kim K.T."/>
            <person name="Kim M.S."/>
            <person name="Lee J.M."/>
            <person name="Cheong K."/>
            <person name="Shin H.S."/>
            <person name="Kim S.B."/>
            <person name="Han K."/>
            <person name="Lee J."/>
            <person name="Park M."/>
            <person name="Lee H.A."/>
            <person name="Lee H.Y."/>
            <person name="Lee Y."/>
            <person name="Oh S."/>
            <person name="Lee J.H."/>
            <person name="Choi E."/>
            <person name="Choi E."/>
            <person name="Lee S.E."/>
            <person name="Jeon J."/>
            <person name="Kim H."/>
            <person name="Choi G."/>
            <person name="Song H."/>
            <person name="Lee J."/>
            <person name="Lee S.C."/>
            <person name="Kwon J.K."/>
            <person name="Lee H.Y."/>
            <person name="Koo N."/>
            <person name="Hong Y."/>
            <person name="Kim R.W."/>
            <person name="Kang W.H."/>
            <person name="Huh J.H."/>
            <person name="Kang B.C."/>
            <person name="Yang T.J."/>
            <person name="Lee Y.H."/>
            <person name="Bennetzen J.L."/>
            <person name="Choi D."/>
        </authorList>
    </citation>
    <scope>NUCLEOTIDE SEQUENCE [LARGE SCALE GENOMIC DNA]</scope>
    <source>
        <strain evidence="3">cv. PBC81</strain>
    </source>
</reference>
<dbReference type="InterPro" id="IPR039761">
    <property type="entry name" value="Bms1/Tsr1"/>
</dbReference>
<accession>A0A2G2W7F5</accession>
<dbReference type="OrthoDB" id="10260897at2759"/>
<dbReference type="AlphaFoldDB" id="A0A2G2W7F5"/>
<proteinExistence type="predicted"/>
<reference evidence="3" key="2">
    <citation type="journal article" date="2017" name="J. Anim. Genet.">
        <title>Multiple reference genome sequences of hot pepper reveal the massive evolution of plant disease resistance genes by retroduplication.</title>
        <authorList>
            <person name="Kim S."/>
            <person name="Park J."/>
            <person name="Yeom S.-I."/>
            <person name="Kim Y.-M."/>
            <person name="Seo E."/>
            <person name="Kim K.-T."/>
            <person name="Kim M.-S."/>
            <person name="Lee J.M."/>
            <person name="Cheong K."/>
            <person name="Shin H.-S."/>
            <person name="Kim S.-B."/>
            <person name="Han K."/>
            <person name="Lee J."/>
            <person name="Park M."/>
            <person name="Lee H.-A."/>
            <person name="Lee H.-Y."/>
            <person name="Lee Y."/>
            <person name="Oh S."/>
            <person name="Lee J.H."/>
            <person name="Choi E."/>
            <person name="Choi E."/>
            <person name="Lee S.E."/>
            <person name="Jeon J."/>
            <person name="Kim H."/>
            <person name="Choi G."/>
            <person name="Song H."/>
            <person name="Lee J."/>
            <person name="Lee S.-C."/>
            <person name="Kwon J.-K."/>
            <person name="Lee H.-Y."/>
            <person name="Koo N."/>
            <person name="Hong Y."/>
            <person name="Kim R.W."/>
            <person name="Kang W.-H."/>
            <person name="Huh J.H."/>
            <person name="Kang B.-C."/>
            <person name="Yang T.-J."/>
            <person name="Lee Y.-H."/>
            <person name="Bennetzen J.L."/>
            <person name="Choi D."/>
        </authorList>
    </citation>
    <scope>NUCLEOTIDE SEQUENCE [LARGE SCALE GENOMIC DNA]</scope>
    <source>
        <strain evidence="3">cv. PBC81</strain>
    </source>
</reference>
<keyword evidence="3" id="KW-1185">Reference proteome</keyword>
<dbReference type="PANTHER" id="PTHR12858">
    <property type="entry name" value="RIBOSOME BIOGENESIS PROTEIN"/>
    <property type="match status" value="1"/>
</dbReference>
<dbReference type="STRING" id="33114.A0A2G2W7F5"/>
<dbReference type="GO" id="GO:0005525">
    <property type="term" value="F:GTP binding"/>
    <property type="evidence" value="ECO:0007669"/>
    <property type="project" value="TreeGrafter"/>
</dbReference>
<evidence type="ECO:0000256" key="1">
    <source>
        <dbReference type="SAM" id="MobiDB-lite"/>
    </source>
</evidence>
<evidence type="ECO:0000313" key="2">
    <source>
        <dbReference type="EMBL" id="PHT41112.1"/>
    </source>
</evidence>
<comment type="caution">
    <text evidence="2">The sequence shown here is derived from an EMBL/GenBank/DDBJ whole genome shotgun (WGS) entry which is preliminary data.</text>
</comment>
<feature type="region of interest" description="Disordered" evidence="1">
    <location>
        <begin position="1"/>
        <end position="29"/>
    </location>
</feature>
<dbReference type="GO" id="GO:0003924">
    <property type="term" value="F:GTPase activity"/>
    <property type="evidence" value="ECO:0007669"/>
    <property type="project" value="TreeGrafter"/>
</dbReference>
<dbReference type="GO" id="GO:0034511">
    <property type="term" value="F:U3 snoRNA binding"/>
    <property type="evidence" value="ECO:0007669"/>
    <property type="project" value="TreeGrafter"/>
</dbReference>
<dbReference type="PANTHER" id="PTHR12858:SF2">
    <property type="entry name" value="RIBOSOME BIOGENESIS PROTEIN BMS1 HOMOLOG"/>
    <property type="match status" value="1"/>
</dbReference>
<organism evidence="2 3">
    <name type="scientific">Capsicum baccatum</name>
    <name type="common">Peruvian pepper</name>
    <dbReference type="NCBI Taxonomy" id="33114"/>
    <lineage>
        <taxon>Eukaryota</taxon>
        <taxon>Viridiplantae</taxon>
        <taxon>Streptophyta</taxon>
        <taxon>Embryophyta</taxon>
        <taxon>Tracheophyta</taxon>
        <taxon>Spermatophyta</taxon>
        <taxon>Magnoliopsida</taxon>
        <taxon>eudicotyledons</taxon>
        <taxon>Gunneridae</taxon>
        <taxon>Pentapetalae</taxon>
        <taxon>asterids</taxon>
        <taxon>lamiids</taxon>
        <taxon>Solanales</taxon>
        <taxon>Solanaceae</taxon>
        <taxon>Solanoideae</taxon>
        <taxon>Capsiceae</taxon>
        <taxon>Capsicum</taxon>
    </lineage>
</organism>
<dbReference type="Proteomes" id="UP000224567">
    <property type="component" value="Unassembled WGS sequence"/>
</dbReference>
<dbReference type="GO" id="GO:0030686">
    <property type="term" value="C:90S preribosome"/>
    <property type="evidence" value="ECO:0007669"/>
    <property type="project" value="TreeGrafter"/>
</dbReference>
<name>A0A2G2W7F5_CAPBA</name>
<dbReference type="EMBL" id="MLFT02000008">
    <property type="protein sequence ID" value="PHT41112.1"/>
    <property type="molecule type" value="Genomic_DNA"/>
</dbReference>
<evidence type="ECO:0000313" key="3">
    <source>
        <dbReference type="Proteomes" id="UP000224567"/>
    </source>
</evidence>
<sequence length="77" mass="8578">MESTSYREGAEEAHFPTVDRATGEPAPSVIVVQGPPKVRKSLLIEYLVRHYTKQNLPEVRGPVTIVSGWNSFPPVLF</sequence>
<gene>
    <name evidence="2" type="ORF">CQW23_19966</name>
</gene>
<dbReference type="GO" id="GO:0000462">
    <property type="term" value="P:maturation of SSU-rRNA from tricistronic rRNA transcript (SSU-rRNA, 5.8S rRNA, LSU-rRNA)"/>
    <property type="evidence" value="ECO:0007669"/>
    <property type="project" value="TreeGrafter"/>
</dbReference>
<dbReference type="GO" id="GO:0000479">
    <property type="term" value="P:endonucleolytic cleavage of tricistronic rRNA transcript (SSU-rRNA, 5.8S rRNA, LSU-rRNA)"/>
    <property type="evidence" value="ECO:0007669"/>
    <property type="project" value="TreeGrafter"/>
</dbReference>
<protein>
    <submittedName>
        <fullName evidence="2">Uncharacterized protein</fullName>
    </submittedName>
</protein>